<feature type="signal peptide" evidence="6">
    <location>
        <begin position="1"/>
        <end position="25"/>
    </location>
</feature>
<protein>
    <submittedName>
        <fullName evidence="8">Matrixin family metalloprotease</fullName>
        <ecNumber evidence="8">3.4.24.-</ecNumber>
    </submittedName>
</protein>
<keyword evidence="3 8" id="KW-0378">Hydrolase</keyword>
<evidence type="ECO:0000256" key="1">
    <source>
        <dbReference type="ARBA" id="ARBA00022670"/>
    </source>
</evidence>
<dbReference type="PRINTS" id="PR00138">
    <property type="entry name" value="MATRIXIN"/>
</dbReference>
<dbReference type="PANTHER" id="PTHR10201">
    <property type="entry name" value="MATRIX METALLOPROTEINASE"/>
    <property type="match status" value="1"/>
</dbReference>
<evidence type="ECO:0000256" key="4">
    <source>
        <dbReference type="ARBA" id="ARBA00022833"/>
    </source>
</evidence>
<reference evidence="8" key="1">
    <citation type="submission" date="2021-12" db="EMBL/GenBank/DDBJ databases">
        <title>Discovery of the Pendulisporaceae a myxobacterial family with distinct sporulation behavior and unique specialized metabolism.</title>
        <authorList>
            <person name="Garcia R."/>
            <person name="Popoff A."/>
            <person name="Bader C.D."/>
            <person name="Loehr J."/>
            <person name="Walesch S."/>
            <person name="Walt C."/>
            <person name="Boldt J."/>
            <person name="Bunk B."/>
            <person name="Haeckl F.J.F.P.J."/>
            <person name="Gunesch A.P."/>
            <person name="Birkelbach J."/>
            <person name="Nuebel U."/>
            <person name="Pietschmann T."/>
            <person name="Bach T."/>
            <person name="Mueller R."/>
        </authorList>
    </citation>
    <scope>NUCLEOTIDE SEQUENCE</scope>
    <source>
        <strain evidence="8">MSr11367</strain>
    </source>
</reference>
<feature type="chain" id="PRO_5046645921" evidence="6">
    <location>
        <begin position="26"/>
        <end position="329"/>
    </location>
</feature>
<accession>A0ABZ2L4A8</accession>
<dbReference type="InterPro" id="IPR021190">
    <property type="entry name" value="Pept_M10A"/>
</dbReference>
<dbReference type="InterPro" id="IPR006026">
    <property type="entry name" value="Peptidase_Metallo"/>
</dbReference>
<dbReference type="EC" id="3.4.24.-" evidence="8"/>
<keyword evidence="6" id="KW-0732">Signal</keyword>
<organism evidence="8 9">
    <name type="scientific">Pendulispora rubella</name>
    <dbReference type="NCBI Taxonomy" id="2741070"/>
    <lineage>
        <taxon>Bacteria</taxon>
        <taxon>Pseudomonadati</taxon>
        <taxon>Myxococcota</taxon>
        <taxon>Myxococcia</taxon>
        <taxon>Myxococcales</taxon>
        <taxon>Sorangiineae</taxon>
        <taxon>Pendulisporaceae</taxon>
        <taxon>Pendulispora</taxon>
    </lineage>
</organism>
<evidence type="ECO:0000256" key="2">
    <source>
        <dbReference type="ARBA" id="ARBA00022723"/>
    </source>
</evidence>
<dbReference type="InterPro" id="IPR024079">
    <property type="entry name" value="MetalloPept_cat_dom_sf"/>
</dbReference>
<evidence type="ECO:0000259" key="7">
    <source>
        <dbReference type="SMART" id="SM00235"/>
    </source>
</evidence>
<dbReference type="RefSeq" id="WP_394834280.1">
    <property type="nucleotide sequence ID" value="NZ_CP089929.1"/>
</dbReference>
<dbReference type="Pfam" id="PF00413">
    <property type="entry name" value="Peptidase_M10"/>
    <property type="match status" value="1"/>
</dbReference>
<dbReference type="SUPFAM" id="SSF55486">
    <property type="entry name" value="Metalloproteases ('zincins'), catalytic domain"/>
    <property type="match status" value="1"/>
</dbReference>
<evidence type="ECO:0000256" key="3">
    <source>
        <dbReference type="ARBA" id="ARBA00022801"/>
    </source>
</evidence>
<evidence type="ECO:0000313" key="9">
    <source>
        <dbReference type="Proteomes" id="UP001374803"/>
    </source>
</evidence>
<evidence type="ECO:0000256" key="6">
    <source>
        <dbReference type="SAM" id="SignalP"/>
    </source>
</evidence>
<sequence>MTFKATFLFLAAAGMVLGAAPSAHGFCRTMTGREPGDSDQTNRCSSWKEQEQNACCPYGKPLFWRNACVGFSLQKNASRQVSLSDAERVFKRAFGTWTATTCSLNGTPVGRVSMDVSYLGAVECNKVEFNDDAPNQNVIIFRDSGWTHLDPSATLGLTTVRYDTDTGEISGADMEINGAQSKPLSVSDAPPAGAVDLLSIATHEAGHFLGFAHSTVADATMYATYFGVGMRDLSPDDSTGICNVYKPDQNHGTGDGLVRASTCDPTPAHGYMTTCADNLSIEGGGCAVPPSRSDSSVLTAVWSVLSALSLLLLRRLRTARAVRRDIDGR</sequence>
<dbReference type="GO" id="GO:0008237">
    <property type="term" value="F:metallopeptidase activity"/>
    <property type="evidence" value="ECO:0007669"/>
    <property type="project" value="UniProtKB-KW"/>
</dbReference>
<gene>
    <name evidence="8" type="ORF">LVJ94_48055</name>
</gene>
<dbReference type="PANTHER" id="PTHR10201:SF323">
    <property type="entry name" value="MATRIX METALLOPROTEINASE-21"/>
    <property type="match status" value="1"/>
</dbReference>
<dbReference type="SMART" id="SM00235">
    <property type="entry name" value="ZnMc"/>
    <property type="match status" value="1"/>
</dbReference>
<dbReference type="Gene3D" id="3.40.390.10">
    <property type="entry name" value="Collagenase (Catalytic Domain)"/>
    <property type="match status" value="1"/>
</dbReference>
<feature type="domain" description="Peptidase metallopeptidase" evidence="7">
    <location>
        <begin position="60"/>
        <end position="247"/>
    </location>
</feature>
<proteinExistence type="predicted"/>
<keyword evidence="2" id="KW-0479">Metal-binding</keyword>
<dbReference type="InterPro" id="IPR001818">
    <property type="entry name" value="Pept_M10_metallopeptidase"/>
</dbReference>
<keyword evidence="1" id="KW-0645">Protease</keyword>
<keyword evidence="9" id="KW-1185">Reference proteome</keyword>
<evidence type="ECO:0000313" key="8">
    <source>
        <dbReference type="EMBL" id="WXB04636.1"/>
    </source>
</evidence>
<evidence type="ECO:0000256" key="5">
    <source>
        <dbReference type="ARBA" id="ARBA00023049"/>
    </source>
</evidence>
<keyword evidence="4" id="KW-0862">Zinc</keyword>
<keyword evidence="5 8" id="KW-0482">Metalloprotease</keyword>
<dbReference type="Proteomes" id="UP001374803">
    <property type="component" value="Chromosome"/>
</dbReference>
<name>A0ABZ2L4A8_9BACT</name>
<dbReference type="EMBL" id="CP089983">
    <property type="protein sequence ID" value="WXB04636.1"/>
    <property type="molecule type" value="Genomic_DNA"/>
</dbReference>